<keyword evidence="7" id="KW-1185">Reference proteome</keyword>
<gene>
    <name evidence="6" type="ORF">NA57DRAFT_48211</name>
</gene>
<evidence type="ECO:0000256" key="2">
    <source>
        <dbReference type="ARBA" id="ARBA00022857"/>
    </source>
</evidence>
<dbReference type="Proteomes" id="UP000799772">
    <property type="component" value="Unassembled WGS sequence"/>
</dbReference>
<evidence type="ECO:0000313" key="6">
    <source>
        <dbReference type="EMBL" id="KAF2093332.1"/>
    </source>
</evidence>
<feature type="domain" description="Ketoreductase" evidence="5">
    <location>
        <begin position="5"/>
        <end position="186"/>
    </location>
</feature>
<dbReference type="PROSITE" id="PS00061">
    <property type="entry name" value="ADH_SHORT"/>
    <property type="match status" value="1"/>
</dbReference>
<dbReference type="Pfam" id="PF00106">
    <property type="entry name" value="adh_short"/>
    <property type="match status" value="1"/>
</dbReference>
<accession>A0A9P4I783</accession>
<dbReference type="SMART" id="SM00822">
    <property type="entry name" value="PKS_KR"/>
    <property type="match status" value="1"/>
</dbReference>
<dbReference type="InterPro" id="IPR051911">
    <property type="entry name" value="SDR_oxidoreductase"/>
</dbReference>
<sequence length="295" mass="31370">MSSTKVFLITGCSSGLGLSLTRTILRTSSTTGHKVIATSRNPSQTPSLVSEIHSQGGTWLLMDVSSTGLPSQVSAALQVHGRIDVLINNAGIGIGGAFEEQSMDDMRRLFDTNFFGSLQLIQLLLPSMRERRGGTIINVSSAGVYQSLPGISLYAASKWALDGFTASLAAEVACFGIKVILAIPGGMRTALLAPEKMAGNIAVPSDAYKGTPVEYVFKVLQDSHGKQTIDPEKAAERIVDAVDGVGMMEGRVEGLLRLPIGVETGTVMKAWGEGFLANVSKYEDVWRSCEFPDGQ</sequence>
<keyword evidence="3" id="KW-0560">Oxidoreductase</keyword>
<dbReference type="GO" id="GO:0016491">
    <property type="term" value="F:oxidoreductase activity"/>
    <property type="evidence" value="ECO:0007669"/>
    <property type="project" value="UniProtKB-KW"/>
</dbReference>
<dbReference type="Gene3D" id="3.40.50.720">
    <property type="entry name" value="NAD(P)-binding Rossmann-like Domain"/>
    <property type="match status" value="1"/>
</dbReference>
<name>A0A9P4I783_9PEZI</name>
<dbReference type="InterPro" id="IPR057326">
    <property type="entry name" value="KR_dom"/>
</dbReference>
<dbReference type="PRINTS" id="PR00080">
    <property type="entry name" value="SDRFAMILY"/>
</dbReference>
<dbReference type="AlphaFoldDB" id="A0A9P4I783"/>
<comment type="caution">
    <text evidence="6">The sequence shown here is derived from an EMBL/GenBank/DDBJ whole genome shotgun (WGS) entry which is preliminary data.</text>
</comment>
<dbReference type="InterPro" id="IPR036291">
    <property type="entry name" value="NAD(P)-bd_dom_sf"/>
</dbReference>
<evidence type="ECO:0000256" key="1">
    <source>
        <dbReference type="ARBA" id="ARBA00006484"/>
    </source>
</evidence>
<keyword evidence="2" id="KW-0521">NADP</keyword>
<reference evidence="6" key="1">
    <citation type="journal article" date="2020" name="Stud. Mycol.">
        <title>101 Dothideomycetes genomes: a test case for predicting lifestyles and emergence of pathogens.</title>
        <authorList>
            <person name="Haridas S."/>
            <person name="Albert R."/>
            <person name="Binder M."/>
            <person name="Bloem J."/>
            <person name="Labutti K."/>
            <person name="Salamov A."/>
            <person name="Andreopoulos B."/>
            <person name="Baker S."/>
            <person name="Barry K."/>
            <person name="Bills G."/>
            <person name="Bluhm B."/>
            <person name="Cannon C."/>
            <person name="Castanera R."/>
            <person name="Culley D."/>
            <person name="Daum C."/>
            <person name="Ezra D."/>
            <person name="Gonzalez J."/>
            <person name="Henrissat B."/>
            <person name="Kuo A."/>
            <person name="Liang C."/>
            <person name="Lipzen A."/>
            <person name="Lutzoni F."/>
            <person name="Magnuson J."/>
            <person name="Mondo S."/>
            <person name="Nolan M."/>
            <person name="Ohm R."/>
            <person name="Pangilinan J."/>
            <person name="Park H.-J."/>
            <person name="Ramirez L."/>
            <person name="Alfaro M."/>
            <person name="Sun H."/>
            <person name="Tritt A."/>
            <person name="Yoshinaga Y."/>
            <person name="Zwiers L.-H."/>
            <person name="Turgeon B."/>
            <person name="Goodwin S."/>
            <person name="Spatafora J."/>
            <person name="Crous P."/>
            <person name="Grigoriev I."/>
        </authorList>
    </citation>
    <scope>NUCLEOTIDE SEQUENCE</scope>
    <source>
        <strain evidence="6">CBS 133067</strain>
    </source>
</reference>
<evidence type="ECO:0000256" key="4">
    <source>
        <dbReference type="RuleBase" id="RU000363"/>
    </source>
</evidence>
<evidence type="ECO:0000313" key="7">
    <source>
        <dbReference type="Proteomes" id="UP000799772"/>
    </source>
</evidence>
<dbReference type="OrthoDB" id="1274115at2759"/>
<organism evidence="6 7">
    <name type="scientific">Rhizodiscina lignyota</name>
    <dbReference type="NCBI Taxonomy" id="1504668"/>
    <lineage>
        <taxon>Eukaryota</taxon>
        <taxon>Fungi</taxon>
        <taxon>Dikarya</taxon>
        <taxon>Ascomycota</taxon>
        <taxon>Pezizomycotina</taxon>
        <taxon>Dothideomycetes</taxon>
        <taxon>Pleosporomycetidae</taxon>
        <taxon>Aulographales</taxon>
        <taxon>Rhizodiscinaceae</taxon>
        <taxon>Rhizodiscina</taxon>
    </lineage>
</organism>
<dbReference type="CDD" id="cd05374">
    <property type="entry name" value="17beta-HSD-like_SDR_c"/>
    <property type="match status" value="1"/>
</dbReference>
<dbReference type="PANTHER" id="PTHR43976:SF16">
    <property type="entry name" value="SHORT-CHAIN DEHYDROGENASE_REDUCTASE FAMILY PROTEIN"/>
    <property type="match status" value="1"/>
</dbReference>
<dbReference type="PANTHER" id="PTHR43976">
    <property type="entry name" value="SHORT CHAIN DEHYDROGENASE"/>
    <property type="match status" value="1"/>
</dbReference>
<protein>
    <submittedName>
        <fullName evidence="6">Short chain oxidoreductase/dehydrogenase</fullName>
    </submittedName>
</protein>
<comment type="similarity">
    <text evidence="1 4">Belongs to the short-chain dehydrogenases/reductases (SDR) family.</text>
</comment>
<dbReference type="EMBL" id="ML978138">
    <property type="protein sequence ID" value="KAF2093332.1"/>
    <property type="molecule type" value="Genomic_DNA"/>
</dbReference>
<dbReference type="InterPro" id="IPR020904">
    <property type="entry name" value="Sc_DH/Rdtase_CS"/>
</dbReference>
<evidence type="ECO:0000256" key="3">
    <source>
        <dbReference type="ARBA" id="ARBA00023002"/>
    </source>
</evidence>
<dbReference type="SUPFAM" id="SSF51735">
    <property type="entry name" value="NAD(P)-binding Rossmann-fold domains"/>
    <property type="match status" value="1"/>
</dbReference>
<proteinExistence type="inferred from homology"/>
<evidence type="ECO:0000259" key="5">
    <source>
        <dbReference type="SMART" id="SM00822"/>
    </source>
</evidence>
<dbReference type="InterPro" id="IPR002347">
    <property type="entry name" value="SDR_fam"/>
</dbReference>
<dbReference type="PRINTS" id="PR00081">
    <property type="entry name" value="GDHRDH"/>
</dbReference>